<gene>
    <name evidence="3" type="ORF">HMPREF0551_0628</name>
</gene>
<evidence type="ECO:0000313" key="3">
    <source>
        <dbReference type="EMBL" id="EFV95720.1"/>
    </source>
</evidence>
<name>E7RVB6_9BURK</name>
<dbReference type="HOGENOM" id="CLU_1254629_0_0_4"/>
<keyword evidence="2" id="KW-0812">Transmembrane</keyword>
<sequence length="220" mass="23585">MAAMPDSLLIPVAKADIGRRLDQLLLVLVVLAIAVAWLVEPGKPLRFIAFAALIGLSWWVPRALNGSRRNTTCNPGSLCATARIQYRKPVALRLHGDGTLFVQWEAEGPWLVARQTRTLWLGAMLHLAVDTLSATDPGLSTESPCRSLESGSAPEAQALTPSPVQAATVSEAPPCASQAAIQRGSCLLWLPRLGPAEAATVRRWLVWRKRGGHAPPGQVA</sequence>
<keyword evidence="4" id="KW-1185">Reference proteome</keyword>
<feature type="region of interest" description="Disordered" evidence="1">
    <location>
        <begin position="137"/>
        <end position="159"/>
    </location>
</feature>
<keyword evidence="2" id="KW-1133">Transmembrane helix</keyword>
<comment type="caution">
    <text evidence="3">The sequence shown here is derived from an EMBL/GenBank/DDBJ whole genome shotgun (WGS) entry which is preliminary data.</text>
</comment>
<feature type="transmembrane region" description="Helical" evidence="2">
    <location>
        <begin position="21"/>
        <end position="39"/>
    </location>
</feature>
<feature type="transmembrane region" description="Helical" evidence="2">
    <location>
        <begin position="45"/>
        <end position="61"/>
    </location>
</feature>
<keyword evidence="2" id="KW-0472">Membrane</keyword>
<dbReference type="STRING" id="887898.HMPREF0551_0628"/>
<protein>
    <submittedName>
        <fullName evidence="3">Uncharacterized protein</fullName>
    </submittedName>
</protein>
<dbReference type="AlphaFoldDB" id="E7RVB6"/>
<proteinExistence type="predicted"/>
<evidence type="ECO:0000256" key="2">
    <source>
        <dbReference type="SAM" id="Phobius"/>
    </source>
</evidence>
<evidence type="ECO:0000256" key="1">
    <source>
        <dbReference type="SAM" id="MobiDB-lite"/>
    </source>
</evidence>
<evidence type="ECO:0000313" key="4">
    <source>
        <dbReference type="Proteomes" id="UP000011021"/>
    </source>
</evidence>
<dbReference type="EMBL" id="AEQP01000002">
    <property type="protein sequence ID" value="EFV95720.1"/>
    <property type="molecule type" value="Genomic_DNA"/>
</dbReference>
<reference evidence="3 4" key="1">
    <citation type="submission" date="2010-12" db="EMBL/GenBank/DDBJ databases">
        <authorList>
            <person name="Muzny D."/>
            <person name="Qin X."/>
            <person name="Deng J."/>
            <person name="Jiang H."/>
            <person name="Liu Y."/>
            <person name="Qu J."/>
            <person name="Song X.-Z."/>
            <person name="Zhang L."/>
            <person name="Thornton R."/>
            <person name="Coyle M."/>
            <person name="Francisco L."/>
            <person name="Jackson L."/>
            <person name="Javaid M."/>
            <person name="Korchina V."/>
            <person name="Kovar C."/>
            <person name="Mata R."/>
            <person name="Mathew T."/>
            <person name="Ngo R."/>
            <person name="Nguyen L."/>
            <person name="Nguyen N."/>
            <person name="Okwuonu G."/>
            <person name="Ongeri F."/>
            <person name="Pham C."/>
            <person name="Simmons D."/>
            <person name="Wilczek-Boney K."/>
            <person name="Hale W."/>
            <person name="Jakkamsetti A."/>
            <person name="Pham P."/>
            <person name="Ruth R."/>
            <person name="San Lucas F."/>
            <person name="Warren J."/>
            <person name="Zhang J."/>
            <person name="Zhao Z."/>
            <person name="Zhou C."/>
            <person name="Zhu D."/>
            <person name="Lee S."/>
            <person name="Bess C."/>
            <person name="Blankenburg K."/>
            <person name="Forbes L."/>
            <person name="Fu Q."/>
            <person name="Gubbala S."/>
            <person name="Hirani K."/>
            <person name="Jayaseelan J.C."/>
            <person name="Lara F."/>
            <person name="Munidasa M."/>
            <person name="Palculict T."/>
            <person name="Patil S."/>
            <person name="Pu L.-L."/>
            <person name="Saada N."/>
            <person name="Tang L."/>
            <person name="Weissenberger G."/>
            <person name="Zhu Y."/>
            <person name="Hemphill L."/>
            <person name="Shang Y."/>
            <person name="Youmans B."/>
            <person name="Ayvaz T."/>
            <person name="Ross M."/>
            <person name="Santibanez J."/>
            <person name="Aqrawi P."/>
            <person name="Gross S."/>
            <person name="Joshi V."/>
            <person name="Fowler G."/>
            <person name="Nazareth L."/>
            <person name="Reid J."/>
            <person name="Worley K."/>
            <person name="Petrosino J."/>
            <person name="Highlander S."/>
            <person name="Gibbs R."/>
        </authorList>
    </citation>
    <scope>NUCLEOTIDE SEQUENCE [LARGE SCALE GENOMIC DNA]</scope>
    <source>
        <strain evidence="3 4">ATCC 51599</strain>
    </source>
</reference>
<dbReference type="Proteomes" id="UP000011021">
    <property type="component" value="Unassembled WGS sequence"/>
</dbReference>
<accession>E7RVB6</accession>
<organism evidence="3 4">
    <name type="scientific">Lautropia mirabilis ATCC 51599</name>
    <dbReference type="NCBI Taxonomy" id="887898"/>
    <lineage>
        <taxon>Bacteria</taxon>
        <taxon>Pseudomonadati</taxon>
        <taxon>Pseudomonadota</taxon>
        <taxon>Betaproteobacteria</taxon>
        <taxon>Burkholderiales</taxon>
        <taxon>Burkholderiaceae</taxon>
        <taxon>Lautropia</taxon>
    </lineage>
</organism>